<dbReference type="SUPFAM" id="SSF53756">
    <property type="entry name" value="UDP-Glycosyltransferase/glycogen phosphorylase"/>
    <property type="match status" value="1"/>
</dbReference>
<dbReference type="CDD" id="cd03801">
    <property type="entry name" value="GT4_PimA-like"/>
    <property type="match status" value="1"/>
</dbReference>
<dbReference type="Gene3D" id="3.40.50.2000">
    <property type="entry name" value="Glycogen Phosphorylase B"/>
    <property type="match status" value="1"/>
</dbReference>
<name>A0A6J6WS11_9ZZZZ</name>
<evidence type="ECO:0000259" key="1">
    <source>
        <dbReference type="Pfam" id="PF00534"/>
    </source>
</evidence>
<dbReference type="PANTHER" id="PTHR45947:SF3">
    <property type="entry name" value="SULFOQUINOVOSYL TRANSFERASE SQD2"/>
    <property type="match status" value="1"/>
</dbReference>
<gene>
    <name evidence="2" type="ORF">UFOPK2942_01046</name>
</gene>
<organism evidence="2">
    <name type="scientific">freshwater metagenome</name>
    <dbReference type="NCBI Taxonomy" id="449393"/>
    <lineage>
        <taxon>unclassified sequences</taxon>
        <taxon>metagenomes</taxon>
        <taxon>ecological metagenomes</taxon>
    </lineage>
</organism>
<dbReference type="PANTHER" id="PTHR45947">
    <property type="entry name" value="SULFOQUINOVOSYL TRANSFERASE SQD2"/>
    <property type="match status" value="1"/>
</dbReference>
<dbReference type="InterPro" id="IPR001296">
    <property type="entry name" value="Glyco_trans_1"/>
</dbReference>
<accession>A0A6J6WS11</accession>
<dbReference type="EMBL" id="CAFAAA010000040">
    <property type="protein sequence ID" value="CAB4785638.1"/>
    <property type="molecule type" value="Genomic_DNA"/>
</dbReference>
<sequence>MPSRSRFFGLEVEGLGIVYLEASACGLPVIAGSSGGAPDAVIEGVTGVVVNGLDVKAISQSVTELLGNRDACQKMGLAGRQWIEENWRWELWAKEFSRLLLH</sequence>
<proteinExistence type="predicted"/>
<protein>
    <submittedName>
        <fullName evidence="2">Unannotated protein</fullName>
    </submittedName>
</protein>
<dbReference type="AlphaFoldDB" id="A0A6J6WS11"/>
<dbReference type="InterPro" id="IPR050194">
    <property type="entry name" value="Glycosyltransferase_grp1"/>
</dbReference>
<dbReference type="GO" id="GO:0016758">
    <property type="term" value="F:hexosyltransferase activity"/>
    <property type="evidence" value="ECO:0007669"/>
    <property type="project" value="TreeGrafter"/>
</dbReference>
<evidence type="ECO:0000313" key="2">
    <source>
        <dbReference type="EMBL" id="CAB4785638.1"/>
    </source>
</evidence>
<feature type="domain" description="Glycosyl transferase family 1" evidence="1">
    <location>
        <begin position="2"/>
        <end position="82"/>
    </location>
</feature>
<dbReference type="Pfam" id="PF00534">
    <property type="entry name" value="Glycos_transf_1"/>
    <property type="match status" value="1"/>
</dbReference>
<reference evidence="2" key="1">
    <citation type="submission" date="2020-05" db="EMBL/GenBank/DDBJ databases">
        <authorList>
            <person name="Chiriac C."/>
            <person name="Salcher M."/>
            <person name="Ghai R."/>
            <person name="Kavagutti S V."/>
        </authorList>
    </citation>
    <scope>NUCLEOTIDE SEQUENCE</scope>
</reference>